<evidence type="ECO:0008006" key="3">
    <source>
        <dbReference type="Google" id="ProtNLM"/>
    </source>
</evidence>
<proteinExistence type="predicted"/>
<sequence>MVDEKFDEWFPTVRSQTIFLTAYLRSNRYKPFKKIDRETGEILE</sequence>
<comment type="caution">
    <text evidence="1">The sequence shown here is derived from an EMBL/GenBank/DDBJ whole genome shotgun (WGS) entry which is preliminary data.</text>
</comment>
<name>A0A0V8EIM0_LACLL</name>
<dbReference type="PATRIC" id="fig|1360.115.peg.595"/>
<dbReference type="EMBL" id="LKLW01000049">
    <property type="protein sequence ID" value="KSU28505.1"/>
    <property type="molecule type" value="Genomic_DNA"/>
</dbReference>
<accession>A0A0V8EIM0</accession>
<evidence type="ECO:0000313" key="2">
    <source>
        <dbReference type="Proteomes" id="UP000052991"/>
    </source>
</evidence>
<evidence type="ECO:0000313" key="1">
    <source>
        <dbReference type="EMBL" id="KSU28505.1"/>
    </source>
</evidence>
<reference evidence="2" key="1">
    <citation type="submission" date="2015-10" db="EMBL/GenBank/DDBJ databases">
        <title>Draft Genome Sequences of 11 Lactococcus lactis subspecies cremoris strains.</title>
        <authorList>
            <person name="Wels M."/>
            <person name="Backus L."/>
            <person name="Boekhorst J."/>
            <person name="Dijkstra A."/>
            <person name="Beerthuizen M."/>
            <person name="Kelly W."/>
            <person name="Siezen R."/>
            <person name="Bachmann H."/>
            <person name="Van Hijum S."/>
        </authorList>
    </citation>
    <scope>NUCLEOTIDE SEQUENCE [LARGE SCALE GENOMIC DNA]</scope>
    <source>
        <strain evidence="2">N42</strain>
    </source>
</reference>
<protein>
    <recommendedName>
        <fullName evidence="3">Replication protein</fullName>
    </recommendedName>
</protein>
<dbReference type="Proteomes" id="UP000052991">
    <property type="component" value="Unassembled WGS sequence"/>
</dbReference>
<dbReference type="AlphaFoldDB" id="A0A0V8EIM0"/>
<organism evidence="1 2">
    <name type="scientific">Lactococcus lactis subsp. lactis</name>
    <name type="common">Streptococcus lactis</name>
    <dbReference type="NCBI Taxonomy" id="1360"/>
    <lineage>
        <taxon>Bacteria</taxon>
        <taxon>Bacillati</taxon>
        <taxon>Bacillota</taxon>
        <taxon>Bacilli</taxon>
        <taxon>Lactobacillales</taxon>
        <taxon>Streptococcaceae</taxon>
        <taxon>Lactococcus</taxon>
    </lineage>
</organism>
<gene>
    <name evidence="1" type="ORF">N42_0674</name>
</gene>